<dbReference type="SUPFAM" id="SSF46548">
    <property type="entry name" value="alpha-helical ferredoxin"/>
    <property type="match status" value="1"/>
</dbReference>
<dbReference type="InterPro" id="IPR023210">
    <property type="entry name" value="NADP_OxRdtase_dom"/>
</dbReference>
<evidence type="ECO:0000313" key="3">
    <source>
        <dbReference type="Proteomes" id="UP000623678"/>
    </source>
</evidence>
<organism evidence="2 3">
    <name type="scientific">Youxingia wuxianensis</name>
    <dbReference type="NCBI Taxonomy" id="2763678"/>
    <lineage>
        <taxon>Bacteria</taxon>
        <taxon>Bacillati</taxon>
        <taxon>Bacillota</taxon>
        <taxon>Clostridia</taxon>
        <taxon>Eubacteriales</taxon>
        <taxon>Oscillospiraceae</taxon>
        <taxon>Youxingia</taxon>
    </lineage>
</organism>
<reference evidence="2" key="1">
    <citation type="submission" date="2020-08" db="EMBL/GenBank/DDBJ databases">
        <title>Genome public.</title>
        <authorList>
            <person name="Liu C."/>
            <person name="Sun Q."/>
        </authorList>
    </citation>
    <scope>NUCLEOTIDE SEQUENCE</scope>
    <source>
        <strain evidence="2">NSJ-64</strain>
    </source>
</reference>
<keyword evidence="3" id="KW-1185">Reference proteome</keyword>
<sequence length="374" mass="42330">MIYKEFGHTGEKTSLIGCGGMRFRKEEYENDLDKCADVVLHAYRRGINYFDSAPLYCGDHSLDIFKRAISQMDRSKIYITSKASPENTGEKTQDDMLRSIENSIKRLGVDYIDFFHLWCVLDFDMFVRYEKMGMLKAMMKAKERGLIKHINISTHASGKDIEKMLETGYFEGVLLNYNATNFIYRQEGLAAAKRLGIGVITMNPLGGGLIPRNPEFFSFLKEAADDTVAKAAIRFNASHPEINVVLAGVSCKEEVDQAVNAIENLRPVTADQLDNIKKHLTSHFNSMCTLCDYCKGCPAGIPVSKFMDTYNQYMINGNDVSAMDNQLVNLWDIPHTLAGSCLKCGACERKCTQHLPIIKRLQEIYEKMEAYHNK</sequence>
<dbReference type="Pfam" id="PF00248">
    <property type="entry name" value="Aldo_ket_red"/>
    <property type="match status" value="1"/>
</dbReference>
<dbReference type="SUPFAM" id="SSF51430">
    <property type="entry name" value="NAD(P)-linked oxidoreductase"/>
    <property type="match status" value="1"/>
</dbReference>
<comment type="caution">
    <text evidence="2">The sequence shown here is derived from an EMBL/GenBank/DDBJ whole genome shotgun (WGS) entry which is preliminary data.</text>
</comment>
<name>A0A926EMY8_9FIRM</name>
<evidence type="ECO:0000313" key="2">
    <source>
        <dbReference type="EMBL" id="MBC8584192.1"/>
    </source>
</evidence>
<dbReference type="InterPro" id="IPR036812">
    <property type="entry name" value="NAD(P)_OxRdtase_dom_sf"/>
</dbReference>
<dbReference type="PANTHER" id="PTHR43312:SF1">
    <property type="entry name" value="NADP-DEPENDENT OXIDOREDUCTASE DOMAIN-CONTAINING PROTEIN"/>
    <property type="match status" value="1"/>
</dbReference>
<gene>
    <name evidence="2" type="ORF">H8705_01155</name>
</gene>
<evidence type="ECO:0000259" key="1">
    <source>
        <dbReference type="Pfam" id="PF00248"/>
    </source>
</evidence>
<protein>
    <submittedName>
        <fullName evidence="2">Aldo/keto reductase</fullName>
    </submittedName>
</protein>
<dbReference type="InterPro" id="IPR053135">
    <property type="entry name" value="AKR2_Oxidoreductase"/>
</dbReference>
<dbReference type="EMBL" id="JACRTD010000001">
    <property type="protein sequence ID" value="MBC8584192.1"/>
    <property type="molecule type" value="Genomic_DNA"/>
</dbReference>
<feature type="domain" description="NADP-dependent oxidoreductase" evidence="1">
    <location>
        <begin position="16"/>
        <end position="279"/>
    </location>
</feature>
<dbReference type="Proteomes" id="UP000623678">
    <property type="component" value="Unassembled WGS sequence"/>
</dbReference>
<dbReference type="AlphaFoldDB" id="A0A926EMY8"/>
<accession>A0A926EMY8</accession>
<proteinExistence type="predicted"/>
<dbReference type="PANTHER" id="PTHR43312">
    <property type="entry name" value="D-THREO-ALDOSE 1-DEHYDROGENASE"/>
    <property type="match status" value="1"/>
</dbReference>
<dbReference type="RefSeq" id="WP_262394043.1">
    <property type="nucleotide sequence ID" value="NZ_JACRTD010000001.1"/>
</dbReference>
<dbReference type="CDD" id="cd19096">
    <property type="entry name" value="AKR_Fe-S_oxidoreductase"/>
    <property type="match status" value="1"/>
</dbReference>
<dbReference type="Gene3D" id="3.20.20.100">
    <property type="entry name" value="NADP-dependent oxidoreductase domain"/>
    <property type="match status" value="1"/>
</dbReference>